<evidence type="ECO:0000256" key="17">
    <source>
        <dbReference type="ARBA" id="ARBA00074194"/>
    </source>
</evidence>
<dbReference type="CDD" id="cd18577">
    <property type="entry name" value="ABC_6TM_Pgp_ABCB1_D1_like"/>
    <property type="match status" value="1"/>
</dbReference>
<keyword evidence="14" id="KW-0325">Glycoprotein</keyword>
<sequence length="1282" mass="141189">MAMEFVCERRSHKTAVAAISAEAPINMGNNNAEKCEDMAQDDPIVKENKKKKEKRRAVGIIQVFRFADGLDIFLMIIGLIGAVGNGVCPPMLNVVYGQIIDSILCFNSSIQNSTQCDQFKPLGEQMIIYALYCVAMAATVIVAGYAQVSFWVLAAARQTRKMRQAFFRSVLSQDMSWFDINKPGEINTRLNEDITKINDGIGDKIGHLFQNVSTFISGITVALAIGWELALVYIATSPLIALAAALSSKMLVSLTSKELSAYAAAGAVAEEVLSSIRTVVAFGGQEREIKRYTNNLEKAKQIGIKKAIVSQLAVGFVYLILCSSYGLGFWYGTVVILQNKGYTIGDALVIFFCVINSSYCIGQASSHLQAFSVAQGAAYKIFNVVDQTSTIDNYMTEGYQTESIKGNVEFKNVHFSYPSRPNVQILKGLNLKIQSGQTVALVGQSGCGKSTTVQLLQRFYDAQEGVVTVDGHDIRSLNVGHYRELIGVVSQEPVLFGTTIKNNIKYGRENVTDLEIEKAVKEANAYDFIMALPDKYDTLVGERGAQLSGGQKQRIAIARALVRNPKILLLDEATSALDTESESVVQDALEKASAGRTTIVIAHRLSTVWTADVIVVIENGAVAEQGTHMELMEKKGIYHSLVTVQPIQAAEADEQTETAEDELKRKPSLVKRLSSKISTRSEHLEEQEEKSDVKEESLPKISFFKILKLNKSEWPYILLGTLAAIINGGAHPAFCIFFSKVLSVFSTDNPERIQTEANLYSIIFAAIGVMSFVSYFLQGFMFGRSGEVLTMRVRQMAFKAMLRQEMSWFDDKKHNTGALTTRLATDASQIQMATGSRLGLIAENMVCMGLSVIIAFVYGWELALLILAMTPFMIVTGILETRALTGFANRDKKELQAAGKIATEAVDNIKTIISLTRERTFEEMYSESLQKPYRNSQRRAQVYGICFALSQSFIFFNYAAAFRFGGLMLELGRMNAEELILVFGILTYGALSVGQSLSFAPDYAKAKSAASHLFALFDREPAIDNYSQKGQKPETFQGSVEFRKVTFNYPSRPDVPVLQELSVKIRSGQTVAFVGSSGCGKSTSLQLLQRFYDPYQGDVLFDDLDAKSLNIQWLRSQIAIVSQEPVLFDCSIAENIAYGDNSHVVPMEEIQSAAKAANIHSFIEGLPEKYNTKVGGKGTQLSGGQKQRIAIARALVRNPKLLLLDEATSALDNESEKIVQQALDQARKGRTCILIAHRLSTVQNADVIVVMKNGKIIELGSHQQLLAKRGTYFDLVNAQMIT</sequence>
<dbReference type="FunFam" id="1.20.1560.10:FF:000018">
    <property type="entry name" value="ATP-binding cassette subfamily B member 11"/>
    <property type="match status" value="1"/>
</dbReference>
<feature type="transmembrane region" description="Helical" evidence="20">
    <location>
        <begin position="716"/>
        <end position="739"/>
    </location>
</feature>
<dbReference type="Proteomes" id="UP000186698">
    <property type="component" value="Chromosome 5L"/>
</dbReference>
<keyword evidence="7" id="KW-0677">Repeat</keyword>
<dbReference type="SUPFAM" id="SSF90123">
    <property type="entry name" value="ABC transporter transmembrane region"/>
    <property type="match status" value="2"/>
</dbReference>
<dbReference type="GO" id="GO:0016887">
    <property type="term" value="F:ATP hydrolysis activity"/>
    <property type="evidence" value="ECO:0007669"/>
    <property type="project" value="InterPro"/>
</dbReference>
<evidence type="ECO:0000256" key="10">
    <source>
        <dbReference type="ARBA" id="ARBA00022840"/>
    </source>
</evidence>
<feature type="transmembrane region" description="Helical" evidence="20">
    <location>
        <begin position="979"/>
        <end position="1000"/>
    </location>
</feature>
<evidence type="ECO:0000256" key="2">
    <source>
        <dbReference type="ARBA" id="ARBA00007577"/>
    </source>
</evidence>
<dbReference type="PROSITE" id="PS50929">
    <property type="entry name" value="ABC_TM1F"/>
    <property type="match status" value="2"/>
</dbReference>
<evidence type="ECO:0000256" key="7">
    <source>
        <dbReference type="ARBA" id="ARBA00022737"/>
    </source>
</evidence>
<proteinExistence type="inferred from homology"/>
<dbReference type="FunFam" id="3.40.50.300:FF:000302">
    <property type="entry name" value="ATP-binding cassette subfamily B member 5"/>
    <property type="match status" value="1"/>
</dbReference>
<dbReference type="GeneID" id="108716436"/>
<feature type="transmembrane region" description="Helical" evidence="20">
    <location>
        <begin position="208"/>
        <end position="227"/>
    </location>
</feature>
<dbReference type="Gene3D" id="1.20.1560.10">
    <property type="entry name" value="ABC transporter type 1, transmembrane domain"/>
    <property type="match status" value="1"/>
</dbReference>
<feature type="transmembrane region" description="Helical" evidence="20">
    <location>
        <begin position="759"/>
        <end position="782"/>
    </location>
</feature>
<evidence type="ECO:0000256" key="18">
    <source>
        <dbReference type="ARBA" id="ARBA00079340"/>
    </source>
</evidence>
<dbReference type="PANTHER" id="PTHR43394">
    <property type="entry name" value="ATP-DEPENDENT PERMEASE MDL1, MITOCHONDRIAL"/>
    <property type="match status" value="1"/>
</dbReference>
<dbReference type="InterPro" id="IPR027417">
    <property type="entry name" value="P-loop_NTPase"/>
</dbReference>
<dbReference type="InterPro" id="IPR003439">
    <property type="entry name" value="ABC_transporter-like_ATP-bd"/>
</dbReference>
<feature type="transmembrane region" description="Helical" evidence="20">
    <location>
        <begin position="127"/>
        <end position="154"/>
    </location>
</feature>
<protein>
    <recommendedName>
        <fullName evidence="17">ATP-binding cassette sub-family B member 5</fullName>
        <ecNumber evidence="3">7.6.2.2</ecNumber>
    </recommendedName>
    <alternativeName>
        <fullName evidence="19">ABCB5 P-gp</fullName>
    </alternativeName>
    <alternativeName>
        <fullName evidence="18">p-glycoprotein ABCB5</fullName>
    </alternativeName>
</protein>
<feature type="transmembrane region" description="Helical" evidence="20">
    <location>
        <begin position="233"/>
        <end position="252"/>
    </location>
</feature>
<dbReference type="OMA" id="WAFQSWV"/>
<dbReference type="PANTHER" id="PTHR43394:SF25">
    <property type="entry name" value="ATP-BINDING CASSETTE SUB-FAMILY B MEMBER 5"/>
    <property type="match status" value="1"/>
</dbReference>
<evidence type="ECO:0000256" key="9">
    <source>
        <dbReference type="ARBA" id="ARBA00022782"/>
    </source>
</evidence>
<evidence type="ECO:0000256" key="1">
    <source>
        <dbReference type="ARBA" id="ARBA00004651"/>
    </source>
</evidence>
<dbReference type="GO" id="GO:0005886">
    <property type="term" value="C:plasma membrane"/>
    <property type="evidence" value="ECO:0007669"/>
    <property type="project" value="UniProtKB-SubCell"/>
</dbReference>
<dbReference type="FunFam" id="3.40.50.300:FF:000479">
    <property type="entry name" value="Multidrug resistance protein 1A"/>
    <property type="match status" value="1"/>
</dbReference>
<feature type="transmembrane region" description="Helical" evidence="20">
    <location>
        <begin position="57"/>
        <end position="83"/>
    </location>
</feature>
<evidence type="ECO:0000256" key="3">
    <source>
        <dbReference type="ARBA" id="ARBA00012191"/>
    </source>
</evidence>
<evidence type="ECO:0000256" key="4">
    <source>
        <dbReference type="ARBA" id="ARBA00022448"/>
    </source>
</evidence>
<dbReference type="SMART" id="SM00382">
    <property type="entry name" value="AAA"/>
    <property type="match status" value="2"/>
</dbReference>
<keyword evidence="6 20" id="KW-0812">Transmembrane</keyword>
<dbReference type="PROSITE" id="PS50893">
    <property type="entry name" value="ABC_TRANSPORTER_2"/>
    <property type="match status" value="2"/>
</dbReference>
<dbReference type="GO" id="GO:0008559">
    <property type="term" value="F:ABC-type xenobiotic transporter activity"/>
    <property type="evidence" value="ECO:0007669"/>
    <property type="project" value="UniProtKB-EC"/>
</dbReference>
<keyword evidence="9" id="KW-0221">Differentiation</keyword>
<evidence type="ECO:0000256" key="20">
    <source>
        <dbReference type="SAM" id="Phobius"/>
    </source>
</evidence>
<dbReference type="KEGG" id="xla:108716436"/>
<evidence type="ECO:0000256" key="6">
    <source>
        <dbReference type="ARBA" id="ARBA00022692"/>
    </source>
</evidence>
<dbReference type="PaxDb" id="8355-A0A1L8G6K1"/>
<evidence type="ECO:0000256" key="5">
    <source>
        <dbReference type="ARBA" id="ARBA00022475"/>
    </source>
</evidence>
<keyword evidence="8" id="KW-0547">Nucleotide-binding</keyword>
<comment type="function">
    <text evidence="16">Energy-dependent efflux transporter responsible for decreased drug accumulation in multidrug-resistant cells. Specifically present in limbal stem cells, where it plays a key role in corneal development and repair.</text>
</comment>
<dbReference type="RefSeq" id="XP_018118049.1">
    <property type="nucleotide sequence ID" value="XM_018262560.2"/>
</dbReference>
<keyword evidence="11" id="KW-1278">Translocase</keyword>
<keyword evidence="21" id="KW-1185">Reference proteome</keyword>
<dbReference type="GO" id="GO:0090374">
    <property type="term" value="P:oligopeptide export from mitochondrion"/>
    <property type="evidence" value="ECO:0000318"/>
    <property type="project" value="GO_Central"/>
</dbReference>
<reference evidence="22" key="1">
    <citation type="submission" date="2025-08" db="UniProtKB">
        <authorList>
            <consortium name="RefSeq"/>
        </authorList>
    </citation>
    <scope>IDENTIFICATION</scope>
    <source>
        <strain evidence="22">J_2021</strain>
        <tissue evidence="22">Erythrocytes</tissue>
    </source>
</reference>
<dbReference type="GO" id="GO:0005743">
    <property type="term" value="C:mitochondrial inner membrane"/>
    <property type="evidence" value="ECO:0000318"/>
    <property type="project" value="GO_Central"/>
</dbReference>
<dbReference type="InterPro" id="IPR017871">
    <property type="entry name" value="ABC_transporter-like_CS"/>
</dbReference>
<dbReference type="SUPFAM" id="SSF52540">
    <property type="entry name" value="P-loop containing nucleoside triphosphate hydrolases"/>
    <property type="match status" value="2"/>
</dbReference>
<dbReference type="Pfam" id="PF00664">
    <property type="entry name" value="ABC_membrane"/>
    <property type="match status" value="2"/>
</dbReference>
<evidence type="ECO:0000256" key="19">
    <source>
        <dbReference type="ARBA" id="ARBA00080433"/>
    </source>
</evidence>
<dbReference type="STRING" id="8355.A0A1L8G6K1"/>
<name>A0A1L8G6K1_XENLA</name>
<dbReference type="OrthoDB" id="6500128at2759"/>
<evidence type="ECO:0000256" key="16">
    <source>
        <dbReference type="ARBA" id="ARBA00059665"/>
    </source>
</evidence>
<keyword evidence="13 20" id="KW-0472">Membrane</keyword>
<accession>A0A1L8G6K1</accession>
<dbReference type="InterPro" id="IPR003593">
    <property type="entry name" value="AAA+_ATPase"/>
</dbReference>
<dbReference type="Bgee" id="108716436">
    <property type="expression patterns" value="Expressed in kidney and 18 other cell types or tissues"/>
</dbReference>
<dbReference type="EC" id="7.6.2.2" evidence="3"/>
<evidence type="ECO:0000256" key="14">
    <source>
        <dbReference type="ARBA" id="ARBA00023180"/>
    </source>
</evidence>
<keyword evidence="4" id="KW-0813">Transport</keyword>
<evidence type="ECO:0000256" key="12">
    <source>
        <dbReference type="ARBA" id="ARBA00022989"/>
    </source>
</evidence>
<gene>
    <name evidence="22" type="primary">LOC108716436</name>
</gene>
<dbReference type="InterPro" id="IPR011527">
    <property type="entry name" value="ABC1_TM_dom"/>
</dbReference>
<evidence type="ECO:0000256" key="8">
    <source>
        <dbReference type="ARBA" id="ARBA00022741"/>
    </source>
</evidence>
<comment type="subcellular location">
    <subcellularLocation>
        <location evidence="1">Cell membrane</location>
        <topology evidence="1">Multi-pass membrane protein</topology>
    </subcellularLocation>
</comment>
<keyword evidence="5" id="KW-1003">Cell membrane</keyword>
<comment type="catalytic activity">
    <reaction evidence="15">
        <text>daunorubicin(in) + ATP + H2O = daunorubicin(out) + ADP + phosphate + H(+)</text>
        <dbReference type="Rhea" id="RHEA:33147"/>
        <dbReference type="ChEBI" id="CHEBI:15377"/>
        <dbReference type="ChEBI" id="CHEBI:15378"/>
        <dbReference type="ChEBI" id="CHEBI:30616"/>
        <dbReference type="ChEBI" id="CHEBI:43474"/>
        <dbReference type="ChEBI" id="CHEBI:64677"/>
        <dbReference type="ChEBI" id="CHEBI:456216"/>
        <dbReference type="EC" id="7.6.2.2"/>
    </reaction>
    <physiologicalReaction direction="left-to-right" evidence="15">
        <dbReference type="Rhea" id="RHEA:33148"/>
    </physiologicalReaction>
</comment>
<feature type="transmembrane region" description="Helical" evidence="20">
    <location>
        <begin position="308"/>
        <end position="330"/>
    </location>
</feature>
<evidence type="ECO:0000256" key="15">
    <source>
        <dbReference type="ARBA" id="ARBA00051060"/>
    </source>
</evidence>
<dbReference type="PROSITE" id="PS00211">
    <property type="entry name" value="ABC_TRANSPORTER_1"/>
    <property type="match status" value="2"/>
</dbReference>
<dbReference type="FunFam" id="1.20.1560.10:FF:000046">
    <property type="entry name" value="ATP-binding cassette subfamily B member 11"/>
    <property type="match status" value="1"/>
</dbReference>
<dbReference type="GO" id="GO:0030154">
    <property type="term" value="P:cell differentiation"/>
    <property type="evidence" value="ECO:0007669"/>
    <property type="project" value="UniProtKB-KW"/>
</dbReference>
<dbReference type="GO" id="GO:0015421">
    <property type="term" value="F:ABC-type oligopeptide transporter activity"/>
    <property type="evidence" value="ECO:0000318"/>
    <property type="project" value="GO_Central"/>
</dbReference>
<comment type="similarity">
    <text evidence="2">Belongs to the ABC transporter superfamily. ABCB family. Multidrug resistance exporter (TC 3.A.1.201) subfamily.</text>
</comment>
<dbReference type="CDD" id="cd18578">
    <property type="entry name" value="ABC_6TM_Pgp_ABCB1_D2_like"/>
    <property type="match status" value="1"/>
</dbReference>
<feature type="transmembrane region" description="Helical" evidence="20">
    <location>
        <begin position="864"/>
        <end position="884"/>
    </location>
</feature>
<evidence type="ECO:0000256" key="13">
    <source>
        <dbReference type="ARBA" id="ARBA00023136"/>
    </source>
</evidence>
<keyword evidence="10 22" id="KW-0067">ATP-binding</keyword>
<dbReference type="InterPro" id="IPR039421">
    <property type="entry name" value="Type_1_exporter"/>
</dbReference>
<keyword evidence="12 20" id="KW-1133">Transmembrane helix</keyword>
<organism evidence="21 22">
    <name type="scientific">Xenopus laevis</name>
    <name type="common">African clawed frog</name>
    <dbReference type="NCBI Taxonomy" id="8355"/>
    <lineage>
        <taxon>Eukaryota</taxon>
        <taxon>Metazoa</taxon>
        <taxon>Chordata</taxon>
        <taxon>Craniata</taxon>
        <taxon>Vertebrata</taxon>
        <taxon>Euteleostomi</taxon>
        <taxon>Amphibia</taxon>
        <taxon>Batrachia</taxon>
        <taxon>Anura</taxon>
        <taxon>Pipoidea</taxon>
        <taxon>Pipidae</taxon>
        <taxon>Xenopodinae</taxon>
        <taxon>Xenopus</taxon>
        <taxon>Xenopus</taxon>
    </lineage>
</organism>
<evidence type="ECO:0000256" key="11">
    <source>
        <dbReference type="ARBA" id="ARBA00022967"/>
    </source>
</evidence>
<evidence type="ECO:0000313" key="21">
    <source>
        <dbReference type="Proteomes" id="UP000186698"/>
    </source>
</evidence>
<dbReference type="CDD" id="cd03249">
    <property type="entry name" value="ABC_MTABC3_MDL1_MDL2"/>
    <property type="match status" value="2"/>
</dbReference>
<dbReference type="GO" id="GO:0005524">
    <property type="term" value="F:ATP binding"/>
    <property type="evidence" value="ECO:0007669"/>
    <property type="project" value="UniProtKB-KW"/>
</dbReference>
<dbReference type="Gene3D" id="3.40.50.300">
    <property type="entry name" value="P-loop containing nucleotide triphosphate hydrolases"/>
    <property type="match status" value="2"/>
</dbReference>
<evidence type="ECO:0000313" key="22">
    <source>
        <dbReference type="RefSeq" id="XP_018118049.1"/>
    </source>
</evidence>
<dbReference type="InterPro" id="IPR036640">
    <property type="entry name" value="ABC1_TM_sf"/>
</dbReference>
<dbReference type="Pfam" id="PF00005">
    <property type="entry name" value="ABC_tran"/>
    <property type="match status" value="2"/>
</dbReference>
<feature type="transmembrane region" description="Helical" evidence="20">
    <location>
        <begin position="940"/>
        <end position="959"/>
    </location>
</feature>